<keyword evidence="3" id="KW-1185">Reference proteome</keyword>
<keyword evidence="1" id="KW-0472">Membrane</keyword>
<name>A0A1E5PGE3_9ACTN</name>
<feature type="transmembrane region" description="Helical" evidence="1">
    <location>
        <begin position="62"/>
        <end position="83"/>
    </location>
</feature>
<dbReference type="EMBL" id="MEHJ01000001">
    <property type="protein sequence ID" value="OEJ28628.1"/>
    <property type="molecule type" value="Genomic_DNA"/>
</dbReference>
<comment type="caution">
    <text evidence="2">The sequence shown here is derived from an EMBL/GenBank/DDBJ whole genome shotgun (WGS) entry which is preliminary data.</text>
</comment>
<keyword evidence="1" id="KW-0812">Transmembrane</keyword>
<dbReference type="Proteomes" id="UP000095759">
    <property type="component" value="Unassembled WGS sequence"/>
</dbReference>
<dbReference type="AlphaFoldDB" id="A0A1E5PGE3"/>
<keyword evidence="1" id="KW-1133">Transmembrane helix</keyword>
<sequence>MRTPQYAVRDGAYWLDAGQAPCSLCTDLLSPDAPRGELEEQVPAPRQRLGELFTGETTSASAVRAVMIIWFTATTALAVVLALPRCSPPASSSAART</sequence>
<evidence type="ECO:0000313" key="2">
    <source>
        <dbReference type="EMBL" id="OEJ28628.1"/>
    </source>
</evidence>
<protein>
    <submittedName>
        <fullName evidence="2">Uncharacterized protein</fullName>
    </submittedName>
</protein>
<proteinExistence type="predicted"/>
<evidence type="ECO:0000313" key="3">
    <source>
        <dbReference type="Proteomes" id="UP000095759"/>
    </source>
</evidence>
<evidence type="ECO:0000256" key="1">
    <source>
        <dbReference type="SAM" id="Phobius"/>
    </source>
</evidence>
<reference evidence="2 3" key="1">
    <citation type="submission" date="2016-08" db="EMBL/GenBank/DDBJ databases">
        <title>Complete genome sequence of Streptomyces agglomeratus strain 6-3-2, a novel anti-MRSA actinomycete isolated from Wuli of Tebit, China.</title>
        <authorList>
            <person name="Chen X."/>
        </authorList>
    </citation>
    <scope>NUCLEOTIDE SEQUENCE [LARGE SCALE GENOMIC DNA]</scope>
    <source>
        <strain evidence="2 3">6-3-2</strain>
    </source>
</reference>
<organism evidence="2 3">
    <name type="scientific">Streptomyces agglomeratus</name>
    <dbReference type="NCBI Taxonomy" id="285458"/>
    <lineage>
        <taxon>Bacteria</taxon>
        <taxon>Bacillati</taxon>
        <taxon>Actinomycetota</taxon>
        <taxon>Actinomycetes</taxon>
        <taxon>Kitasatosporales</taxon>
        <taxon>Streptomycetaceae</taxon>
        <taxon>Streptomyces</taxon>
    </lineage>
</organism>
<dbReference type="RefSeq" id="WP_069774899.1">
    <property type="nucleotide sequence ID" value="NZ_MEHI01000001.1"/>
</dbReference>
<accession>A0A1E5PGE3</accession>
<gene>
    <name evidence="2" type="ORF">AS594_33310</name>
</gene>